<dbReference type="PANTHER" id="PTHR42937:SF1">
    <property type="entry name" value="DIAMINOPROPIONATE AMMONIA-LYASE"/>
    <property type="match status" value="1"/>
</dbReference>
<evidence type="ECO:0000313" key="6">
    <source>
        <dbReference type="Proteomes" id="UP000237073"/>
    </source>
</evidence>
<proteinExistence type="predicted"/>
<dbReference type="PANTHER" id="PTHR42937">
    <property type="match status" value="1"/>
</dbReference>
<dbReference type="NCBIfam" id="NF006058">
    <property type="entry name" value="PRK08206.1"/>
    <property type="match status" value="1"/>
</dbReference>
<name>A0A2P5GJG7_9ENTR</name>
<dbReference type="Gene3D" id="3.40.50.1100">
    <property type="match status" value="3"/>
</dbReference>
<evidence type="ECO:0000313" key="7">
    <source>
        <dbReference type="Proteomes" id="UP000247005"/>
    </source>
</evidence>
<dbReference type="Pfam" id="PF00291">
    <property type="entry name" value="PALP"/>
    <property type="match status" value="1"/>
</dbReference>
<dbReference type="RefSeq" id="WP_103678292.1">
    <property type="nucleotide sequence ID" value="NZ_PQGD01000022.1"/>
</dbReference>
<dbReference type="InterPro" id="IPR036052">
    <property type="entry name" value="TrpB-like_PALP_sf"/>
</dbReference>
<dbReference type="InterPro" id="IPR001926">
    <property type="entry name" value="TrpB-like_PALP"/>
</dbReference>
<keyword evidence="6" id="KW-1185">Reference proteome</keyword>
<evidence type="ECO:0000313" key="4">
    <source>
        <dbReference type="EMBL" id="POP41507.1"/>
    </source>
</evidence>
<dbReference type="EMBL" id="PQGD01000022">
    <property type="protein sequence ID" value="POP43948.1"/>
    <property type="molecule type" value="Genomic_DNA"/>
</dbReference>
<accession>A0A2P5GJG7</accession>
<dbReference type="EMBL" id="PQGE01000026">
    <property type="protein sequence ID" value="POP41507.1"/>
    <property type="molecule type" value="Genomic_DNA"/>
</dbReference>
<evidence type="ECO:0000313" key="5">
    <source>
        <dbReference type="EMBL" id="POP43948.1"/>
    </source>
</evidence>
<dbReference type="Proteomes" id="UP000237073">
    <property type="component" value="Unassembled WGS sequence"/>
</dbReference>
<comment type="caution">
    <text evidence="5">The sequence shown here is derived from an EMBL/GenBank/DDBJ whole genome shotgun (WGS) entry which is preliminary data.</text>
</comment>
<dbReference type="CDD" id="cd00640">
    <property type="entry name" value="Trp-synth-beta_II"/>
    <property type="match status" value="1"/>
</dbReference>
<dbReference type="AlphaFoldDB" id="A0A2P5GJG7"/>
<feature type="domain" description="Tryptophan synthase beta chain-like PALP" evidence="3">
    <location>
        <begin position="40"/>
        <end position="349"/>
    </location>
</feature>
<evidence type="ECO:0000256" key="1">
    <source>
        <dbReference type="ARBA" id="ARBA00001933"/>
    </source>
</evidence>
<gene>
    <name evidence="5" type="ORF">CHU32_22330</name>
    <name evidence="4" type="ORF">CHU33_22795</name>
</gene>
<comment type="cofactor">
    <cofactor evidence="1">
        <name>pyridoxal 5'-phosphate</name>
        <dbReference type="ChEBI" id="CHEBI:597326"/>
    </cofactor>
</comment>
<dbReference type="NCBIfam" id="TIGR01747">
    <property type="entry name" value="diampropi_NH3ly"/>
    <property type="match status" value="1"/>
</dbReference>
<dbReference type="OrthoDB" id="34584at2"/>
<keyword evidence="5" id="KW-0456">Lyase</keyword>
<evidence type="ECO:0000256" key="2">
    <source>
        <dbReference type="ARBA" id="ARBA00022898"/>
    </source>
</evidence>
<protein>
    <submittedName>
        <fullName evidence="5">Diaminopropionate ammonia-lyase</fullName>
    </submittedName>
</protein>
<dbReference type="SUPFAM" id="SSF53686">
    <property type="entry name" value="Tryptophan synthase beta subunit-like PLP-dependent enzymes"/>
    <property type="match status" value="1"/>
</dbReference>
<dbReference type="InterPro" id="IPR010081">
    <property type="entry name" value="DiNH2opropionate_NH3_lyase"/>
</dbReference>
<sequence>MADLIRAVINPSRPASGDTLSAFTTSELKNVIAFHQSIPGYHPTPLTALPALASALGVKTIQVKDESRRFGLNAFKALGASWAMASYLAQQLELTEQPLIFPQLQTALRQHPALTQTFATTTDGNHGRGVAWMARLLGQKAVINMPAGTTAERLQAIRAEGATAQIVPMNYDDAVRLTAKQAAEAGWIIMQDTAWPGYEAIPMWIMQGYSTLITEIAEQLTVLPTHLFVQAGVGAFAGAIQAAAIARWGEQAPRVIIVESSQADCLYRSAQRDDGQTVAVSGALDTIMAGLACGEANTIAWPILRDHSNAFLSCADEVAALGMRMLAAPCPGDMPITSGESGAVGAGALGLLMQPGYASIAQMLSLDHNARVLLISTEGDTDKTGYRNIVWGGQHALSL</sequence>
<keyword evidence="2" id="KW-0663">Pyridoxal phosphate</keyword>
<dbReference type="Proteomes" id="UP000247005">
    <property type="component" value="Unassembled WGS sequence"/>
</dbReference>
<dbReference type="GO" id="GO:0030170">
    <property type="term" value="F:pyridoxal phosphate binding"/>
    <property type="evidence" value="ECO:0007669"/>
    <property type="project" value="InterPro"/>
</dbReference>
<evidence type="ECO:0000259" key="3">
    <source>
        <dbReference type="Pfam" id="PF00291"/>
    </source>
</evidence>
<dbReference type="GO" id="GO:0008838">
    <property type="term" value="F:diaminopropionate ammonia-lyase activity"/>
    <property type="evidence" value="ECO:0007669"/>
    <property type="project" value="InterPro"/>
</dbReference>
<organism evidence="5 7">
    <name type="scientific">Superficieibacter electus</name>
    <dbReference type="NCBI Taxonomy" id="2022662"/>
    <lineage>
        <taxon>Bacteria</taxon>
        <taxon>Pseudomonadati</taxon>
        <taxon>Pseudomonadota</taxon>
        <taxon>Gammaproteobacteria</taxon>
        <taxon>Enterobacterales</taxon>
        <taxon>Enterobacteriaceae</taxon>
        <taxon>Superficieibacter</taxon>
    </lineage>
</organism>
<reference evidence="6 7" key="1">
    <citation type="submission" date="2018-01" db="EMBL/GenBank/DDBJ databases">
        <title>Superficieibacter electus gen. nov., sp. nov., an extended-spectrum beta-lactamase possessing member of the Enterobacteriaceae family, isolated from intensive care unit surfaces.</title>
        <authorList>
            <person name="Potter R.F."/>
            <person name="D'Souza A.W."/>
        </authorList>
    </citation>
    <scope>NUCLEOTIDE SEQUENCE [LARGE SCALE GENOMIC DNA]</scope>
    <source>
        <strain evidence="5 7">BP-1</strain>
        <strain evidence="4 6">BP-2</strain>
    </source>
</reference>